<dbReference type="RefSeq" id="WP_201369237.1">
    <property type="nucleotide sequence ID" value="NZ_BNJG01000001.1"/>
</dbReference>
<feature type="region of interest" description="Disordered" evidence="1">
    <location>
        <begin position="1"/>
        <end position="34"/>
    </location>
</feature>
<reference evidence="3 4" key="1">
    <citation type="journal article" date="2021" name="Int. J. Syst. Evol. Microbiol.">
        <title>Reticulibacter mediterranei gen. nov., sp. nov., within the new family Reticulibacteraceae fam. nov., and Ktedonospora formicarum gen. nov., sp. nov., Ktedonobacter robiniae sp. nov., Dictyobacter formicarum sp. nov. and Dictyobacter arantiisoli sp. nov., belonging to the class Ktedonobacteria.</title>
        <authorList>
            <person name="Yabe S."/>
            <person name="Zheng Y."/>
            <person name="Wang C.M."/>
            <person name="Sakai Y."/>
            <person name="Abe K."/>
            <person name="Yokota A."/>
            <person name="Donadio S."/>
            <person name="Cavaletti L."/>
            <person name="Monciardini P."/>
        </authorList>
    </citation>
    <scope>NUCLEOTIDE SEQUENCE [LARGE SCALE GENOMIC DNA]</scope>
    <source>
        <strain evidence="3 4">SOSP1-30</strain>
    </source>
</reference>
<evidence type="ECO:0000256" key="1">
    <source>
        <dbReference type="SAM" id="MobiDB-lite"/>
    </source>
</evidence>
<dbReference type="SMART" id="SM00332">
    <property type="entry name" value="PP2Cc"/>
    <property type="match status" value="1"/>
</dbReference>
<dbReference type="PANTHER" id="PTHR47992">
    <property type="entry name" value="PROTEIN PHOSPHATASE"/>
    <property type="match status" value="1"/>
</dbReference>
<dbReference type="Proteomes" id="UP000654345">
    <property type="component" value="Unassembled WGS sequence"/>
</dbReference>
<evidence type="ECO:0000313" key="3">
    <source>
        <dbReference type="EMBL" id="GHO52317.1"/>
    </source>
</evidence>
<dbReference type="SMART" id="SM00331">
    <property type="entry name" value="PP2C_SIG"/>
    <property type="match status" value="1"/>
</dbReference>
<dbReference type="PROSITE" id="PS51746">
    <property type="entry name" value="PPM_2"/>
    <property type="match status" value="1"/>
</dbReference>
<dbReference type="Gene3D" id="3.60.40.10">
    <property type="entry name" value="PPM-type phosphatase domain"/>
    <property type="match status" value="1"/>
</dbReference>
<comment type="caution">
    <text evidence="3">The sequence shown here is derived from an EMBL/GenBank/DDBJ whole genome shotgun (WGS) entry which is preliminary data.</text>
</comment>
<accession>A0ABQ3UIU2</accession>
<keyword evidence="4" id="KW-1185">Reference proteome</keyword>
<evidence type="ECO:0000259" key="2">
    <source>
        <dbReference type="PROSITE" id="PS51746"/>
    </source>
</evidence>
<dbReference type="EMBL" id="BNJG01000001">
    <property type="protein sequence ID" value="GHO52317.1"/>
    <property type="molecule type" value="Genomic_DNA"/>
</dbReference>
<dbReference type="InterPro" id="IPR015655">
    <property type="entry name" value="PP2C"/>
</dbReference>
<dbReference type="Pfam" id="PF13672">
    <property type="entry name" value="PP2C_2"/>
    <property type="match status" value="1"/>
</dbReference>
<evidence type="ECO:0000313" key="4">
    <source>
        <dbReference type="Proteomes" id="UP000654345"/>
    </source>
</evidence>
<organism evidence="3 4">
    <name type="scientific">Ktedonobacter robiniae</name>
    <dbReference type="NCBI Taxonomy" id="2778365"/>
    <lineage>
        <taxon>Bacteria</taxon>
        <taxon>Bacillati</taxon>
        <taxon>Chloroflexota</taxon>
        <taxon>Ktedonobacteria</taxon>
        <taxon>Ktedonobacterales</taxon>
        <taxon>Ktedonobacteraceae</taxon>
        <taxon>Ktedonobacter</taxon>
    </lineage>
</organism>
<dbReference type="InterPro" id="IPR036457">
    <property type="entry name" value="PPM-type-like_dom_sf"/>
</dbReference>
<sequence>MLKNAQKPASLSRRVHSPVTVTPTLVPRSRKTPPPLTFARYSLAKATRPDQNEDRILSLPRTSLGAVFDGVGGEDGYIGSLVASQTVRSHWKKVLSARQVSTNDEESDASNIDLLLLLEYVILQAHHRLCAESTRRTKEDGTPLRPCTTIALAALDYQPSSSECRLLCAHVGDSRIYLLKANGDFHRLTDDDGFFSLLVAREMLTLEDAWRIDQASDASQLSQLERAYFERRNGITQALGDQVEPVVHLAELAFEPGDRALLCTDGVHDNLTDIEIAAIMRSSARTTAAKKLVQRALEFSLQEHQGVLRAKQDDISALVISRNY</sequence>
<dbReference type="SUPFAM" id="SSF81606">
    <property type="entry name" value="PP2C-like"/>
    <property type="match status" value="1"/>
</dbReference>
<protein>
    <recommendedName>
        <fullName evidence="2">PPM-type phosphatase domain-containing protein</fullName>
    </recommendedName>
</protein>
<feature type="domain" description="PPM-type phosphatase" evidence="2">
    <location>
        <begin position="37"/>
        <end position="322"/>
    </location>
</feature>
<dbReference type="InterPro" id="IPR001932">
    <property type="entry name" value="PPM-type_phosphatase-like_dom"/>
</dbReference>
<dbReference type="CDD" id="cd00143">
    <property type="entry name" value="PP2Cc"/>
    <property type="match status" value="1"/>
</dbReference>
<proteinExistence type="predicted"/>
<gene>
    <name evidence="3" type="ORF">KSB_07920</name>
</gene>
<name>A0ABQ3UIU2_9CHLR</name>